<reference evidence="3" key="1">
    <citation type="submission" date="2019-09" db="EMBL/GenBank/DDBJ databases">
        <title>Draft genome information of white flower Hibiscus syriacus.</title>
        <authorList>
            <person name="Kim Y.-M."/>
        </authorList>
    </citation>
    <scope>NUCLEOTIDE SEQUENCE [LARGE SCALE GENOMIC DNA]</scope>
    <source>
        <strain evidence="3">YM2019G1</strain>
    </source>
</reference>
<feature type="domain" description="CCHC-type" evidence="2">
    <location>
        <begin position="73"/>
        <end position="89"/>
    </location>
</feature>
<keyword evidence="4" id="KW-1185">Reference proteome</keyword>
<evidence type="ECO:0000313" key="3">
    <source>
        <dbReference type="EMBL" id="KAE8678991.1"/>
    </source>
</evidence>
<dbReference type="AlphaFoldDB" id="A0A6A2XR27"/>
<sequence>MKRNLQIQVKRRTFLLCVLVQRSPLLWNPLDAEFIPLDSNIVPLYDRGFAMGLTSADASSNLEGGPEIKEASRCFNCGSYSHSLKQCPKPRDSVAFNNARKQHQKLKHIQNVASRYAVRYYQSTQGGKYDDIKPGVLGAETRELLGLGEFDPPQLEEIAICCL</sequence>
<dbReference type="GO" id="GO:0008270">
    <property type="term" value="F:zinc ion binding"/>
    <property type="evidence" value="ECO:0007669"/>
    <property type="project" value="UniProtKB-KW"/>
</dbReference>
<keyword evidence="1" id="KW-0862">Zinc</keyword>
<name>A0A6A2XR27_HIBSY</name>
<organism evidence="3 4">
    <name type="scientific">Hibiscus syriacus</name>
    <name type="common">Rose of Sharon</name>
    <dbReference type="NCBI Taxonomy" id="106335"/>
    <lineage>
        <taxon>Eukaryota</taxon>
        <taxon>Viridiplantae</taxon>
        <taxon>Streptophyta</taxon>
        <taxon>Embryophyta</taxon>
        <taxon>Tracheophyta</taxon>
        <taxon>Spermatophyta</taxon>
        <taxon>Magnoliopsida</taxon>
        <taxon>eudicotyledons</taxon>
        <taxon>Gunneridae</taxon>
        <taxon>Pentapetalae</taxon>
        <taxon>rosids</taxon>
        <taxon>malvids</taxon>
        <taxon>Malvales</taxon>
        <taxon>Malvaceae</taxon>
        <taxon>Malvoideae</taxon>
        <taxon>Hibiscus</taxon>
    </lineage>
</organism>
<dbReference type="InterPro" id="IPR001878">
    <property type="entry name" value="Znf_CCHC"/>
</dbReference>
<dbReference type="Proteomes" id="UP000436088">
    <property type="component" value="Unassembled WGS sequence"/>
</dbReference>
<dbReference type="SUPFAM" id="SSF57756">
    <property type="entry name" value="Retrovirus zinc finger-like domains"/>
    <property type="match status" value="1"/>
</dbReference>
<dbReference type="GO" id="GO:0003723">
    <property type="term" value="F:RNA binding"/>
    <property type="evidence" value="ECO:0007669"/>
    <property type="project" value="TreeGrafter"/>
</dbReference>
<evidence type="ECO:0000259" key="2">
    <source>
        <dbReference type="PROSITE" id="PS50158"/>
    </source>
</evidence>
<evidence type="ECO:0000256" key="1">
    <source>
        <dbReference type="PROSITE-ProRule" id="PRU00047"/>
    </source>
</evidence>
<dbReference type="PANTHER" id="PTHR13316">
    <property type="entry name" value="ZINC FINGER, CCHC DOMAIN CONTAINING 8"/>
    <property type="match status" value="1"/>
</dbReference>
<gene>
    <name evidence="3" type="ORF">F3Y22_tig00111402pilonHSYRG00611</name>
</gene>
<proteinExistence type="predicted"/>
<dbReference type="PROSITE" id="PS50158">
    <property type="entry name" value="ZF_CCHC"/>
    <property type="match status" value="1"/>
</dbReference>
<dbReference type="PANTHER" id="PTHR13316:SF0">
    <property type="entry name" value="ZINC FINGER CCHC DOMAIN-CONTAINING PROTEIN 8"/>
    <property type="match status" value="1"/>
</dbReference>
<comment type="caution">
    <text evidence="3">The sequence shown here is derived from an EMBL/GenBank/DDBJ whole genome shotgun (WGS) entry which is preliminary data.</text>
</comment>
<dbReference type="InterPro" id="IPR036875">
    <property type="entry name" value="Znf_CCHC_sf"/>
</dbReference>
<dbReference type="InterPro" id="IPR052115">
    <property type="entry name" value="NEXT_complex_subunit_ZCCHC8"/>
</dbReference>
<dbReference type="GO" id="GO:0071013">
    <property type="term" value="C:catalytic step 2 spliceosome"/>
    <property type="evidence" value="ECO:0007669"/>
    <property type="project" value="TreeGrafter"/>
</dbReference>
<accession>A0A6A2XR27</accession>
<protein>
    <submittedName>
        <fullName evidence="3">Cytochrome P450</fullName>
    </submittedName>
</protein>
<keyword evidence="1" id="KW-0863">Zinc-finger</keyword>
<keyword evidence="1" id="KW-0479">Metal-binding</keyword>
<dbReference type="EMBL" id="VEPZ02001331">
    <property type="protein sequence ID" value="KAE8678991.1"/>
    <property type="molecule type" value="Genomic_DNA"/>
</dbReference>
<evidence type="ECO:0000313" key="4">
    <source>
        <dbReference type="Proteomes" id="UP000436088"/>
    </source>
</evidence>